<evidence type="ECO:0000313" key="2">
    <source>
        <dbReference type="Proteomes" id="UP000298652"/>
    </source>
</evidence>
<reference evidence="1" key="1">
    <citation type="submission" date="2019-03" db="EMBL/GenBank/DDBJ databases">
        <title>WGS assembly of Setaria viridis.</title>
        <authorList>
            <person name="Huang P."/>
            <person name="Jenkins J."/>
            <person name="Grimwood J."/>
            <person name="Barry K."/>
            <person name="Healey A."/>
            <person name="Mamidi S."/>
            <person name="Sreedasyam A."/>
            <person name="Shu S."/>
            <person name="Feldman M."/>
            <person name="Wu J."/>
            <person name="Yu Y."/>
            <person name="Chen C."/>
            <person name="Johnson J."/>
            <person name="Rokhsar D."/>
            <person name="Baxter I."/>
            <person name="Schmutz J."/>
            <person name="Brutnell T."/>
            <person name="Kellogg E."/>
        </authorList>
    </citation>
    <scope>NUCLEOTIDE SEQUENCE [LARGE SCALE GENOMIC DNA]</scope>
</reference>
<dbReference type="AlphaFoldDB" id="A0A4U6TZW0"/>
<name>A0A4U6TZW0_SETVI</name>
<dbReference type="EMBL" id="CM016557">
    <property type="protein sequence ID" value="TKW08002.1"/>
    <property type="molecule type" value="Genomic_DNA"/>
</dbReference>
<dbReference type="Proteomes" id="UP000298652">
    <property type="component" value="Chromosome 6"/>
</dbReference>
<evidence type="ECO:0000313" key="1">
    <source>
        <dbReference type="EMBL" id="TKW08002.1"/>
    </source>
</evidence>
<proteinExistence type="predicted"/>
<sequence>MAGGGRLVVVRLAVAGAVRFIEPGLWMLSPQILHVQALVKSLNYYCVEAAHRGGHTFLLHLLSCDDLF</sequence>
<gene>
    <name evidence="1" type="ORF">SEVIR_6G000375v2</name>
</gene>
<organism evidence="1 2">
    <name type="scientific">Setaria viridis</name>
    <name type="common">Green bristlegrass</name>
    <name type="synonym">Setaria italica subsp. viridis</name>
    <dbReference type="NCBI Taxonomy" id="4556"/>
    <lineage>
        <taxon>Eukaryota</taxon>
        <taxon>Viridiplantae</taxon>
        <taxon>Streptophyta</taxon>
        <taxon>Embryophyta</taxon>
        <taxon>Tracheophyta</taxon>
        <taxon>Spermatophyta</taxon>
        <taxon>Magnoliopsida</taxon>
        <taxon>Liliopsida</taxon>
        <taxon>Poales</taxon>
        <taxon>Poaceae</taxon>
        <taxon>PACMAD clade</taxon>
        <taxon>Panicoideae</taxon>
        <taxon>Panicodae</taxon>
        <taxon>Paniceae</taxon>
        <taxon>Cenchrinae</taxon>
        <taxon>Setaria</taxon>
    </lineage>
</organism>
<protein>
    <submittedName>
        <fullName evidence="1">Uncharacterized protein</fullName>
    </submittedName>
</protein>
<accession>A0A4U6TZW0</accession>
<keyword evidence="2" id="KW-1185">Reference proteome</keyword>
<dbReference type="Gramene" id="TKW08002">
    <property type="protein sequence ID" value="TKW08002"/>
    <property type="gene ID" value="SEVIR_6G000375v2"/>
</dbReference>